<dbReference type="NCBIfam" id="TIGR00116">
    <property type="entry name" value="tsf"/>
    <property type="match status" value="1"/>
</dbReference>
<keyword evidence="2 4" id="KW-0251">Elongation factor</keyword>
<dbReference type="InParanoid" id="D8M4S0"/>
<dbReference type="SUPFAM" id="SSF46934">
    <property type="entry name" value="UBA-like"/>
    <property type="match status" value="1"/>
</dbReference>
<proteinExistence type="inferred from homology"/>
<dbReference type="GO" id="GO:0005739">
    <property type="term" value="C:mitochondrion"/>
    <property type="evidence" value="ECO:0007669"/>
    <property type="project" value="UniProtKB-SubCell"/>
</dbReference>
<dbReference type="Gene3D" id="1.10.286.20">
    <property type="match status" value="1"/>
</dbReference>
<feature type="domain" description="Translation elongation factor EFTs/EF1B dimerisation" evidence="5">
    <location>
        <begin position="91"/>
        <end position="313"/>
    </location>
</feature>
<dbReference type="FunFam" id="1.10.8.10:FF:000001">
    <property type="entry name" value="Elongation factor Ts"/>
    <property type="match status" value="1"/>
</dbReference>
<comment type="subcellular location">
    <subcellularLocation>
        <location evidence="4">Mitochondrion</location>
    </subcellularLocation>
</comment>
<dbReference type="InterPro" id="IPR001816">
    <property type="entry name" value="Transl_elong_EFTs/EF1B"/>
</dbReference>
<dbReference type="PANTHER" id="PTHR11741:SF0">
    <property type="entry name" value="ELONGATION FACTOR TS, MITOCHONDRIAL"/>
    <property type="match status" value="1"/>
</dbReference>
<dbReference type="PANTHER" id="PTHR11741">
    <property type="entry name" value="ELONGATION FACTOR TS"/>
    <property type="match status" value="1"/>
</dbReference>
<dbReference type="Gene3D" id="1.10.8.10">
    <property type="entry name" value="DNA helicase RuvA subunit, C-terminal domain"/>
    <property type="match status" value="1"/>
</dbReference>
<evidence type="ECO:0000313" key="7">
    <source>
        <dbReference type="Proteomes" id="UP000008312"/>
    </source>
</evidence>
<dbReference type="InterPro" id="IPR009060">
    <property type="entry name" value="UBA-like_sf"/>
</dbReference>
<keyword evidence="7" id="KW-1185">Reference proteome</keyword>
<dbReference type="GO" id="GO:0070125">
    <property type="term" value="P:mitochondrial translational elongation"/>
    <property type="evidence" value="ECO:0007669"/>
    <property type="project" value="TreeGrafter"/>
</dbReference>
<dbReference type="InterPro" id="IPR014039">
    <property type="entry name" value="Transl_elong_EFTs/EF1B_dimer"/>
</dbReference>
<evidence type="ECO:0000256" key="1">
    <source>
        <dbReference type="ARBA" id="ARBA00005532"/>
    </source>
</evidence>
<dbReference type="InterPro" id="IPR036402">
    <property type="entry name" value="EF-Ts_dimer_sf"/>
</dbReference>
<dbReference type="SUPFAM" id="SSF54713">
    <property type="entry name" value="Elongation factor Ts (EF-Ts), dimerisation domain"/>
    <property type="match status" value="2"/>
</dbReference>
<evidence type="ECO:0000256" key="4">
    <source>
        <dbReference type="HAMAP-Rule" id="MF_03135"/>
    </source>
</evidence>
<evidence type="ECO:0000256" key="3">
    <source>
        <dbReference type="ARBA" id="ARBA00022917"/>
    </source>
</evidence>
<comment type="function">
    <text evidence="4">Associates with the EF-Tu.GDP complex and induces the exchange of GDP to GTP. It remains bound to the aminoacyl-tRNA.EF-Tu.GTP complex up to the GTP hydrolysis stage on the ribosome.</text>
</comment>
<evidence type="ECO:0000259" key="5">
    <source>
        <dbReference type="Pfam" id="PF00889"/>
    </source>
</evidence>
<dbReference type="OrthoDB" id="277235at2759"/>
<keyword evidence="4" id="KW-0496">Mitochondrion</keyword>
<dbReference type="RefSeq" id="XP_012897107.1">
    <property type="nucleotide sequence ID" value="XM_013041653.1"/>
</dbReference>
<sequence>MLARVISAPLLRSISIRPFATVTAAMVKQLRDLTGAPMMDCKKALQAEGVDGNIEKAVEVLRKQGMKRVNKVSSRTTQQGVIASTITEKKATLVELLCETDFVARNDQFQKLARDISSLVFTTGVTSVDALQQSKFADGFSVADRLHETIAKMGENIVLHRCASLETASPSSILCSYEHNSVGPHMSQIAALVSFAVDGDASKLDRDALHKIGMHIVAASPEYLRREEVPAEILAGERRLVEEEVKRLNKPEKIAKKMAEGKLGEFYRQKVLVDQLFALDEKQGSVGKMVEKLGKQAGCKVAIEGFVRMQVGK</sequence>
<accession>D8M4S0</accession>
<keyword evidence="3 4" id="KW-0648">Protein biosynthesis</keyword>
<evidence type="ECO:0000313" key="6">
    <source>
        <dbReference type="EMBL" id="CBK23059.2"/>
    </source>
</evidence>
<dbReference type="Proteomes" id="UP000008312">
    <property type="component" value="Unassembled WGS sequence"/>
</dbReference>
<dbReference type="EMBL" id="FN668654">
    <property type="protein sequence ID" value="CBK23059.2"/>
    <property type="molecule type" value="Genomic_DNA"/>
</dbReference>
<dbReference type="FunCoup" id="D8M4S0">
    <property type="interactions" value="217"/>
</dbReference>
<reference evidence="6" key="1">
    <citation type="submission" date="2010-02" db="EMBL/GenBank/DDBJ databases">
        <title>Sequencing and annotation of the Blastocystis hominis genome.</title>
        <authorList>
            <person name="Wincker P."/>
        </authorList>
    </citation>
    <scope>NUCLEOTIDE SEQUENCE</scope>
    <source>
        <strain evidence="6">Singapore isolate B</strain>
    </source>
</reference>
<dbReference type="Gene3D" id="3.30.479.20">
    <property type="entry name" value="Elongation factor Ts, dimerisation domain"/>
    <property type="match status" value="2"/>
</dbReference>
<name>D8M4S0_BLAHO</name>
<dbReference type="AlphaFoldDB" id="D8M4S0"/>
<dbReference type="Pfam" id="PF00889">
    <property type="entry name" value="EF_TS"/>
    <property type="match status" value="1"/>
</dbReference>
<evidence type="ECO:0000256" key="2">
    <source>
        <dbReference type="ARBA" id="ARBA00022768"/>
    </source>
</evidence>
<protein>
    <recommendedName>
        <fullName evidence="4">Elongation factor Ts, mitochondrial</fullName>
        <shortName evidence="4">EF-Ts</shortName>
        <shortName evidence="4">EF-TsMt</shortName>
    </recommendedName>
</protein>
<dbReference type="OMA" id="QEYMLDD"/>
<dbReference type="GO" id="GO:0003746">
    <property type="term" value="F:translation elongation factor activity"/>
    <property type="evidence" value="ECO:0007669"/>
    <property type="project" value="UniProtKB-UniRule"/>
</dbReference>
<dbReference type="GeneID" id="24920126"/>
<dbReference type="HAMAP" id="MF_00050">
    <property type="entry name" value="EF_Ts"/>
    <property type="match status" value="1"/>
</dbReference>
<dbReference type="CDD" id="cd14275">
    <property type="entry name" value="UBA_EF-Ts"/>
    <property type="match status" value="1"/>
</dbReference>
<organism evidence="6">
    <name type="scientific">Blastocystis hominis</name>
    <dbReference type="NCBI Taxonomy" id="12968"/>
    <lineage>
        <taxon>Eukaryota</taxon>
        <taxon>Sar</taxon>
        <taxon>Stramenopiles</taxon>
        <taxon>Bigyra</taxon>
        <taxon>Opalozoa</taxon>
        <taxon>Opalinata</taxon>
        <taxon>Blastocystidae</taxon>
        <taxon>Blastocystis</taxon>
    </lineage>
</organism>
<gene>
    <name evidence="6" type="ORF">GSBLH_T00003001001</name>
</gene>
<comment type="similarity">
    <text evidence="1 4">Belongs to the EF-Ts family.</text>
</comment>